<keyword evidence="3" id="KW-1185">Reference proteome</keyword>
<name>A0ABU2RZV4_9ACTN</name>
<feature type="domain" description="Aminoglycoside phosphotransferase" evidence="1">
    <location>
        <begin position="38"/>
        <end position="243"/>
    </location>
</feature>
<dbReference type="SUPFAM" id="SSF56112">
    <property type="entry name" value="Protein kinase-like (PK-like)"/>
    <property type="match status" value="1"/>
</dbReference>
<organism evidence="2 3">
    <name type="scientific">Streptomyces johnsoniae</name>
    <dbReference type="NCBI Taxonomy" id="3075532"/>
    <lineage>
        <taxon>Bacteria</taxon>
        <taxon>Bacillati</taxon>
        <taxon>Actinomycetota</taxon>
        <taxon>Actinomycetes</taxon>
        <taxon>Kitasatosporales</taxon>
        <taxon>Streptomycetaceae</taxon>
        <taxon>Streptomyces</taxon>
    </lineage>
</organism>
<reference evidence="3" key="1">
    <citation type="submission" date="2023-07" db="EMBL/GenBank/DDBJ databases">
        <title>30 novel species of actinomycetes from the DSMZ collection.</title>
        <authorList>
            <person name="Nouioui I."/>
        </authorList>
    </citation>
    <scope>NUCLEOTIDE SEQUENCE [LARGE SCALE GENOMIC DNA]</scope>
    <source>
        <strain evidence="3">DSM 41886</strain>
    </source>
</reference>
<dbReference type="Proteomes" id="UP001183615">
    <property type="component" value="Unassembled WGS sequence"/>
</dbReference>
<gene>
    <name evidence="2" type="ORF">RM779_06620</name>
</gene>
<dbReference type="Pfam" id="PF01636">
    <property type="entry name" value="APH"/>
    <property type="match status" value="1"/>
</dbReference>
<proteinExistence type="predicted"/>
<protein>
    <submittedName>
        <fullName evidence="2">Phosphotransferase</fullName>
    </submittedName>
</protein>
<accession>A0ABU2RZV4</accession>
<evidence type="ECO:0000313" key="2">
    <source>
        <dbReference type="EMBL" id="MDT0442273.1"/>
    </source>
</evidence>
<dbReference type="Gene3D" id="3.90.1200.10">
    <property type="match status" value="1"/>
</dbReference>
<evidence type="ECO:0000259" key="1">
    <source>
        <dbReference type="Pfam" id="PF01636"/>
    </source>
</evidence>
<evidence type="ECO:0000313" key="3">
    <source>
        <dbReference type="Proteomes" id="UP001183615"/>
    </source>
</evidence>
<dbReference type="RefSeq" id="WP_311616710.1">
    <property type="nucleotide sequence ID" value="NZ_JAVREV010000003.1"/>
</dbReference>
<sequence length="301" mass="31993">MAGPAADAELRAAVAAAWGRRLVGRGERLPGGEESAAHRFGDLVVRIGPPWRGTAEAEWCHAVALAAAAGGAPAVVRPERTRDGATVVRIGGRPVSLWPYAAGAPADRADRGEWSGAARELAGLHRALVRHRPPPRPEPALLERGLRGEPWSGPAALADAALSRWLAEFARRRGPGQPLHGDYYRGNVLARGGRIVAVLDFDEAHIGPPELEVATAGREFGDPWATDLSGVRRFADAYAAAGGTAGRMDDETTAQLIRHRLRCEAAHVEAGGGGAEDGRAPGAADRAYHRRRIDLFHRLRP</sequence>
<comment type="caution">
    <text evidence="2">The sequence shown here is derived from an EMBL/GenBank/DDBJ whole genome shotgun (WGS) entry which is preliminary data.</text>
</comment>
<dbReference type="InterPro" id="IPR011009">
    <property type="entry name" value="Kinase-like_dom_sf"/>
</dbReference>
<dbReference type="InterPro" id="IPR002575">
    <property type="entry name" value="Aminoglycoside_PTrfase"/>
</dbReference>
<dbReference type="EMBL" id="JAVREV010000003">
    <property type="protein sequence ID" value="MDT0442273.1"/>
    <property type="molecule type" value="Genomic_DNA"/>
</dbReference>